<dbReference type="AlphaFoldDB" id="A0A656AVJ2"/>
<organism evidence="1 2">
    <name type="scientific">Vibrio cholerae</name>
    <dbReference type="NCBI Taxonomy" id="666"/>
    <lineage>
        <taxon>Bacteria</taxon>
        <taxon>Pseudomonadati</taxon>
        <taxon>Pseudomonadota</taxon>
        <taxon>Gammaproteobacteria</taxon>
        <taxon>Vibrionales</taxon>
        <taxon>Vibrionaceae</taxon>
        <taxon>Vibrio</taxon>
    </lineage>
</organism>
<protein>
    <submittedName>
        <fullName evidence="1">Uncharacterized protein</fullName>
    </submittedName>
</protein>
<dbReference type="Proteomes" id="UP000041770">
    <property type="component" value="Unassembled WGS sequence"/>
</dbReference>
<name>A0A656AVJ2_VIBCL</name>
<evidence type="ECO:0000313" key="2">
    <source>
        <dbReference type="Proteomes" id="UP000041770"/>
    </source>
</evidence>
<accession>A0A656AVJ2</accession>
<proteinExistence type="predicted"/>
<gene>
    <name evidence="1" type="ORF">ERS013200_04115</name>
</gene>
<reference evidence="1 2" key="1">
    <citation type="submission" date="2015-07" db="EMBL/GenBank/DDBJ databases">
        <authorList>
            <consortium name="Pathogen Informatics"/>
        </authorList>
    </citation>
    <scope>NUCLEOTIDE SEQUENCE [LARGE SCALE GENOMIC DNA]</scope>
    <source>
        <strain evidence="1 2">A316</strain>
    </source>
</reference>
<dbReference type="EMBL" id="CWQY01000073">
    <property type="protein sequence ID" value="CSD41534.1"/>
    <property type="molecule type" value="Genomic_DNA"/>
</dbReference>
<evidence type="ECO:0000313" key="1">
    <source>
        <dbReference type="EMBL" id="CSD41534.1"/>
    </source>
</evidence>
<sequence>MNKFMSDSGDHNLAIHPIRQHHLTRFVLEANRLLNRVALCVLTGNSQRVRFPFLQRREHYRVLKAESTFRLLTPRQLHLVIGWASDEGNRGQLRTRVGSISQGDYNIIQRLDWCSITDRYG</sequence>